<dbReference type="Proteomes" id="UP000683000">
    <property type="component" value="Unassembled WGS sequence"/>
</dbReference>
<protein>
    <submittedName>
        <fullName evidence="1">Uncharacterized protein</fullName>
    </submittedName>
</protein>
<evidence type="ECO:0000313" key="2">
    <source>
        <dbReference type="Proteomes" id="UP000683000"/>
    </source>
</evidence>
<dbReference type="AlphaFoldDB" id="A0A8I2YM22"/>
<organism evidence="1 2">
    <name type="scientific">Boletus reticuloceps</name>
    <dbReference type="NCBI Taxonomy" id="495285"/>
    <lineage>
        <taxon>Eukaryota</taxon>
        <taxon>Fungi</taxon>
        <taxon>Dikarya</taxon>
        <taxon>Basidiomycota</taxon>
        <taxon>Agaricomycotina</taxon>
        <taxon>Agaricomycetes</taxon>
        <taxon>Agaricomycetidae</taxon>
        <taxon>Boletales</taxon>
        <taxon>Boletineae</taxon>
        <taxon>Boletaceae</taxon>
        <taxon>Boletoideae</taxon>
        <taxon>Boletus</taxon>
    </lineage>
</organism>
<reference evidence="1" key="1">
    <citation type="submission" date="2021-03" db="EMBL/GenBank/DDBJ databases">
        <title>Evolutionary innovations through gain and loss of genes in the ectomycorrhizal Boletales.</title>
        <authorList>
            <person name="Wu G."/>
            <person name="Miyauchi S."/>
            <person name="Morin E."/>
            <person name="Yang Z.-L."/>
            <person name="Xu J."/>
            <person name="Martin F.M."/>
        </authorList>
    </citation>
    <scope>NUCLEOTIDE SEQUENCE</scope>
    <source>
        <strain evidence="1">BR01</strain>
    </source>
</reference>
<sequence>MTAAVESIATLHSILPMMLTAGDTKQDLFNDLILNKACLYFPQQAICLAQQLKCSKKYITNILDAIMAIDPSIGIVNLIEATIAEFHQQCRHRVNCLPYLFEAVELAQLPDAPGCISGSRHM</sequence>
<evidence type="ECO:0000313" key="1">
    <source>
        <dbReference type="EMBL" id="KAG6373732.1"/>
    </source>
</evidence>
<dbReference type="EMBL" id="JAGFBS010000020">
    <property type="protein sequence ID" value="KAG6373732.1"/>
    <property type="molecule type" value="Genomic_DNA"/>
</dbReference>
<proteinExistence type="predicted"/>
<name>A0A8I2YM22_9AGAM</name>
<gene>
    <name evidence="1" type="ORF">JVT61DRAFT_5872</name>
</gene>
<dbReference type="OrthoDB" id="2019644at2759"/>
<keyword evidence="2" id="KW-1185">Reference proteome</keyword>
<accession>A0A8I2YM22</accession>
<comment type="caution">
    <text evidence="1">The sequence shown here is derived from an EMBL/GenBank/DDBJ whole genome shotgun (WGS) entry which is preliminary data.</text>
</comment>